<feature type="modified residue" description="Phosphothreonine; by autocatalysis" evidence="8">
    <location>
        <position position="197"/>
    </location>
</feature>
<dbReference type="InterPro" id="IPR018181">
    <property type="entry name" value="Heat_shock_70_CS"/>
</dbReference>
<evidence type="ECO:0000313" key="12">
    <source>
        <dbReference type="EMBL" id="QOQ86965.1"/>
    </source>
</evidence>
<dbReference type="InterPro" id="IPR029047">
    <property type="entry name" value="HSP70_peptide-bd_sf"/>
</dbReference>
<evidence type="ECO:0000256" key="1">
    <source>
        <dbReference type="ARBA" id="ARBA00007381"/>
    </source>
</evidence>
<keyword evidence="6 8" id="KW-0346">Stress response</keyword>
<evidence type="ECO:0000256" key="3">
    <source>
        <dbReference type="ARBA" id="ARBA00022553"/>
    </source>
</evidence>
<dbReference type="FunFam" id="3.90.640.10:FF:000003">
    <property type="entry name" value="Molecular chaperone DnaK"/>
    <property type="match status" value="1"/>
</dbReference>
<dbReference type="Gene3D" id="1.20.1270.10">
    <property type="match status" value="1"/>
</dbReference>
<dbReference type="PANTHER" id="PTHR19375">
    <property type="entry name" value="HEAT SHOCK PROTEIN 70KDA"/>
    <property type="match status" value="1"/>
</dbReference>
<dbReference type="SUPFAM" id="SSF100920">
    <property type="entry name" value="Heat shock protein 70kD (HSP70), peptide-binding domain"/>
    <property type="match status" value="1"/>
</dbReference>
<dbReference type="HAMAP" id="MF_00332">
    <property type="entry name" value="DnaK"/>
    <property type="match status" value="1"/>
</dbReference>
<comment type="similarity">
    <text evidence="1 8 9">Belongs to the heat shock protein 70 family.</text>
</comment>
<keyword evidence="13" id="KW-1185">Reference proteome</keyword>
<dbReference type="Gene3D" id="2.60.34.10">
    <property type="entry name" value="Substrate Binding Domain Of DNAk, Chain A, domain 1"/>
    <property type="match status" value="1"/>
</dbReference>
<dbReference type="GO" id="GO:0051082">
    <property type="term" value="F:unfolded protein binding"/>
    <property type="evidence" value="ECO:0007669"/>
    <property type="project" value="InterPro"/>
</dbReference>
<evidence type="ECO:0000256" key="8">
    <source>
        <dbReference type="HAMAP-Rule" id="MF_00332"/>
    </source>
</evidence>
<organism evidence="12 13">
    <name type="scientific">Campylobacter corcagiensis</name>
    <dbReference type="NCBI Taxonomy" id="1448857"/>
    <lineage>
        <taxon>Bacteria</taxon>
        <taxon>Pseudomonadati</taxon>
        <taxon>Campylobacterota</taxon>
        <taxon>Epsilonproteobacteria</taxon>
        <taxon>Campylobacterales</taxon>
        <taxon>Campylobacteraceae</taxon>
        <taxon>Campylobacter</taxon>
    </lineage>
</organism>
<protein>
    <recommendedName>
        <fullName evidence="2 8">Chaperone protein DnaK</fullName>
    </recommendedName>
    <alternativeName>
        <fullName evidence="8">HSP70</fullName>
    </alternativeName>
    <alternativeName>
        <fullName evidence="8">Heat shock 70 kDa protein</fullName>
    </alternativeName>
    <alternativeName>
        <fullName evidence="8">Heat shock protein 70</fullName>
    </alternativeName>
</protein>
<evidence type="ECO:0000256" key="6">
    <source>
        <dbReference type="ARBA" id="ARBA00023016"/>
    </source>
</evidence>
<keyword evidence="3 8" id="KW-0597">Phosphoprotein</keyword>
<dbReference type="Pfam" id="PF00012">
    <property type="entry name" value="HSP70"/>
    <property type="match status" value="1"/>
</dbReference>
<evidence type="ECO:0000256" key="7">
    <source>
        <dbReference type="ARBA" id="ARBA00023186"/>
    </source>
</evidence>
<dbReference type="PROSITE" id="PS00297">
    <property type="entry name" value="HSP70_1"/>
    <property type="match status" value="1"/>
</dbReference>
<feature type="compositionally biased region" description="Low complexity" evidence="11">
    <location>
        <begin position="598"/>
        <end position="617"/>
    </location>
</feature>
<dbReference type="FunFam" id="2.60.34.10:FF:000014">
    <property type="entry name" value="Chaperone protein DnaK HSP70"/>
    <property type="match status" value="1"/>
</dbReference>
<dbReference type="Proteomes" id="UP000594749">
    <property type="component" value="Chromosome"/>
</dbReference>
<evidence type="ECO:0000256" key="4">
    <source>
        <dbReference type="ARBA" id="ARBA00022741"/>
    </source>
</evidence>
<evidence type="ECO:0000313" key="13">
    <source>
        <dbReference type="Proteomes" id="UP000594749"/>
    </source>
</evidence>
<name>A0A7M1LHJ2_9BACT</name>
<evidence type="ECO:0000256" key="2">
    <source>
        <dbReference type="ARBA" id="ARBA00014415"/>
    </source>
</evidence>
<keyword evidence="5 8" id="KW-0067">ATP-binding</keyword>
<dbReference type="Gene3D" id="3.30.420.40">
    <property type="match status" value="2"/>
</dbReference>
<dbReference type="CDD" id="cd10234">
    <property type="entry name" value="ASKHA_NBD_HSP70_DnaK-like"/>
    <property type="match status" value="1"/>
</dbReference>
<dbReference type="FunFam" id="3.30.420.40:FF:000004">
    <property type="entry name" value="Molecular chaperone DnaK"/>
    <property type="match status" value="1"/>
</dbReference>
<dbReference type="InterPro" id="IPR043129">
    <property type="entry name" value="ATPase_NBD"/>
</dbReference>
<dbReference type="NCBIfam" id="NF001413">
    <property type="entry name" value="PRK00290.1"/>
    <property type="match status" value="1"/>
</dbReference>
<dbReference type="PROSITE" id="PS01036">
    <property type="entry name" value="HSP70_3"/>
    <property type="match status" value="1"/>
</dbReference>
<proteinExistence type="evidence at transcript level"/>
<feature type="coiled-coil region" evidence="10">
    <location>
        <begin position="246"/>
        <end position="273"/>
    </location>
</feature>
<dbReference type="SUPFAM" id="SSF53067">
    <property type="entry name" value="Actin-like ATPase domain"/>
    <property type="match status" value="2"/>
</dbReference>
<keyword evidence="7 8" id="KW-0143">Chaperone</keyword>
<evidence type="ECO:0000256" key="11">
    <source>
        <dbReference type="SAM" id="MobiDB-lite"/>
    </source>
</evidence>
<dbReference type="OrthoDB" id="9766019at2"/>
<dbReference type="PROSITE" id="PS00329">
    <property type="entry name" value="HSP70_2"/>
    <property type="match status" value="1"/>
</dbReference>
<dbReference type="NCBIfam" id="TIGR02350">
    <property type="entry name" value="prok_dnaK"/>
    <property type="match status" value="1"/>
</dbReference>
<evidence type="ECO:0000256" key="5">
    <source>
        <dbReference type="ARBA" id="ARBA00022840"/>
    </source>
</evidence>
<dbReference type="SUPFAM" id="SSF100934">
    <property type="entry name" value="Heat shock protein 70kD (HSP70), C-terminal subdomain"/>
    <property type="match status" value="1"/>
</dbReference>
<dbReference type="Gene3D" id="3.90.640.10">
    <property type="entry name" value="Actin, Chain A, domain 4"/>
    <property type="match status" value="1"/>
</dbReference>
<dbReference type="GO" id="GO:0140662">
    <property type="term" value="F:ATP-dependent protein folding chaperone"/>
    <property type="evidence" value="ECO:0007669"/>
    <property type="project" value="InterPro"/>
</dbReference>
<dbReference type="InterPro" id="IPR013126">
    <property type="entry name" value="Hsp_70_fam"/>
</dbReference>
<accession>A0A7M1LHJ2</accession>
<comment type="function">
    <text evidence="8">Acts as a chaperone.</text>
</comment>
<gene>
    <name evidence="8 12" type="primary">dnaK</name>
    <name evidence="12" type="ORF">IMC76_07060</name>
</gene>
<dbReference type="PRINTS" id="PR00301">
    <property type="entry name" value="HEATSHOCK70"/>
</dbReference>
<dbReference type="RefSeq" id="WP_025803321.1">
    <property type="nucleotide sequence ID" value="NZ_CP053842.1"/>
</dbReference>
<sequence>MSKVIGIDLGTTNSAVAIFERGEGKIIPNKEGKNTTPSIVAFTDKGEILVGDTAKRQAVTNPHKTIYSIKRIMGLMMNEDNAKEAQKRLPYKIVDRNGAAAVEIDGKIYTPQEISAKVLIKLKEDAESYLGENVVDAVITVPAYFNDSQRKATKEAGTIAGLNVLRIVNEPTAAALAYGLDKKASEKIVVYDLGGGTFDVTVLETGENVVEVLATGGDAFLGGDDFDNKLIDYLLSEFKSESGIDLKGDVMAMQRLKEAAENAKKELSSAMETTVNLPFITADQNGPKHLTKTITRAKFESMIEGLVAETIQTLKKVMSDAGVSNSDIAEIVMVGGSTRVPLVNQEVQKAFGGKELNKSVNPDEVVAIGAAIQGAVIKGDVKDVLLLDVTPLSLGIETLGGVMTKVIEKGTTIPTKKAQVFSTAEDNQSAVTINVLQGEREFARDNKTLGNFNLEGIMPAPRGVPQIEVQFDIDANGILTVSAKDKATGKATDIRITGSSGLSDEEIEKMVKDAELHKEDDKKRKDLVDTRNGADSIAHQTEKTLNEMGEKIPGDVRANIESALNDLKTVLKDENATKEAIDSKVQALSKVAEDMYKAASQQEQANQQNANNQSKAGANKKDDDDVIDAEVE</sequence>
<dbReference type="InterPro" id="IPR012725">
    <property type="entry name" value="Chaperone_DnaK"/>
</dbReference>
<evidence type="ECO:0000256" key="9">
    <source>
        <dbReference type="RuleBase" id="RU003322"/>
    </source>
</evidence>
<dbReference type="AlphaFoldDB" id="A0A7M1LHJ2"/>
<keyword evidence="10" id="KW-0175">Coiled coil</keyword>
<evidence type="ECO:0000256" key="10">
    <source>
        <dbReference type="SAM" id="Coils"/>
    </source>
</evidence>
<dbReference type="InterPro" id="IPR029048">
    <property type="entry name" value="HSP70_C_sf"/>
</dbReference>
<keyword evidence="4 8" id="KW-0547">Nucleotide-binding</keyword>
<reference evidence="12 13" key="1">
    <citation type="submission" date="2020-10" db="EMBL/GenBank/DDBJ databases">
        <title>Campylobacter and Helicobacter PacBio genomes.</title>
        <authorList>
            <person name="Lane C."/>
        </authorList>
    </citation>
    <scope>NUCLEOTIDE SEQUENCE [LARGE SCALE GENOMIC DNA]</scope>
    <source>
        <strain evidence="12 13">2016D-0077</strain>
    </source>
</reference>
<comment type="induction">
    <text evidence="8">By stress conditions e.g. heat shock.</text>
</comment>
<feature type="region of interest" description="Disordered" evidence="11">
    <location>
        <begin position="598"/>
        <end position="632"/>
    </location>
</feature>
<dbReference type="EMBL" id="CP063078">
    <property type="protein sequence ID" value="QOQ86965.1"/>
    <property type="molecule type" value="Genomic_DNA"/>
</dbReference>
<dbReference type="GO" id="GO:0005524">
    <property type="term" value="F:ATP binding"/>
    <property type="evidence" value="ECO:0007669"/>
    <property type="project" value="UniProtKB-UniRule"/>
</dbReference>
<dbReference type="FunFam" id="1.20.1270.10:FF:000001">
    <property type="entry name" value="Molecular chaperone DnaK"/>
    <property type="match status" value="1"/>
</dbReference>